<dbReference type="RefSeq" id="XP_041136967.1">
    <property type="nucleotide sequence ID" value="XM_041283615.1"/>
</dbReference>
<dbReference type="GO" id="GO:0032259">
    <property type="term" value="P:methylation"/>
    <property type="evidence" value="ECO:0007669"/>
    <property type="project" value="UniProtKB-KW"/>
</dbReference>
<feature type="binding site" evidence="4">
    <location>
        <position position="501"/>
    </location>
    <ligand>
        <name>S-adenosyl-L-methionine</name>
        <dbReference type="ChEBI" id="CHEBI:59789"/>
    </ligand>
</feature>
<comment type="similarity">
    <text evidence="4">Belongs to the class I-like SAM-binding methyltransferase superfamily. RNA M5U methyltransferase family.</text>
</comment>
<keyword evidence="3 4" id="KW-0949">S-adenosyl-L-methionine</keyword>
<dbReference type="Gene3D" id="3.40.50.150">
    <property type="entry name" value="Vaccinia Virus protein VP39"/>
    <property type="match status" value="2"/>
</dbReference>
<feature type="active site" description="Nucleophile" evidence="4">
    <location>
        <position position="528"/>
    </location>
</feature>
<evidence type="ECO:0000313" key="8">
    <source>
        <dbReference type="Proteomes" id="UP000663131"/>
    </source>
</evidence>
<feature type="binding site" evidence="4">
    <location>
        <position position="433"/>
    </location>
    <ligand>
        <name>S-adenosyl-L-methionine</name>
        <dbReference type="ChEBI" id="CHEBI:59789"/>
    </ligand>
</feature>
<reference evidence="7" key="1">
    <citation type="submission" date="2020-10" db="EMBL/GenBank/DDBJ databases">
        <authorList>
            <person name="Palmer J.M."/>
        </authorList>
    </citation>
    <scope>NUCLEOTIDE SEQUENCE</scope>
    <source>
        <strain evidence="7">UCD 2041</strain>
    </source>
</reference>
<dbReference type="PANTHER" id="PTHR11061:SF30">
    <property type="entry name" value="TRNA (URACIL(54)-C(5))-METHYLTRANSFERASE"/>
    <property type="match status" value="1"/>
</dbReference>
<dbReference type="PROSITE" id="PS51622">
    <property type="entry name" value="SAM_MT_RNA_M5U_2"/>
    <property type="match status" value="1"/>
</dbReference>
<dbReference type="CDD" id="cd02440">
    <property type="entry name" value="AdoMet_MTases"/>
    <property type="match status" value="1"/>
</dbReference>
<feature type="binding site" evidence="4">
    <location>
        <position position="454"/>
    </location>
    <ligand>
        <name>S-adenosyl-L-methionine</name>
        <dbReference type="ChEBI" id="CHEBI:59789"/>
    </ligand>
</feature>
<evidence type="ECO:0000256" key="4">
    <source>
        <dbReference type="PROSITE-ProRule" id="PRU01024"/>
    </source>
</evidence>
<keyword evidence="1 4" id="KW-0489">Methyltransferase</keyword>
<reference evidence="7" key="2">
    <citation type="journal article" name="BMC Genomics">
        <title>New genome assemblies reveal patterns of domestication and adaptation across Brettanomyces (Dekkera) species.</title>
        <authorList>
            <person name="Roach M.J."/>
            <person name="Borneman A.R."/>
        </authorList>
    </citation>
    <scope>NUCLEOTIDE SEQUENCE</scope>
    <source>
        <strain evidence="7">UCD 2041</strain>
    </source>
</reference>
<dbReference type="PROSITE" id="PS01231">
    <property type="entry name" value="TRMA_2"/>
    <property type="match status" value="1"/>
</dbReference>
<sequence>MSSSIAEASGGVSTTSLKRKPDTGSGNIGGESAEPRKKRHGGRRGGRWNKRKMKKQQAKQDPDPTTAEGILTKFTIPRLLKEEGVSADSLILNDGTKNWRFEDQIVEGVKIKAVDLRGDGLAVIERSEEAEGERKNLVCVIPFGLPGDTVKLKLREHRKIINGAGFITADLLEVQEASELRLANEKIPCKYFGLCSGCQLQHLGYVDQLKLKKRTIENAYMFLTSKEVQEKEDIAGKICETVGSPLLMGYRTKLTPHYDLKDVIAVPPRMPRIGYEAKGRPEWNGKPAENSRVIDIEDCIIGTPIVRQGMKDERSRLRKKFETEGQITKKGATLLLRENTIPESAKETAEGSVDIQTGKTSTMDCEVGGEKFVKTCVTRHKATVNEYVDGLHFTFLANEFFQNNNSILPKVLEYVQGKLDLGGKDSSYLVDAYCGSGLFSIASAKSVKQSLGVEIQPQSIDFARKNAELNHIDNCKFIVGKAEKLFESIDFPKDHTSVILDPPRKGCDKVFLDQLSSFEPRRIVYVSCNVHSQARDVQMFLTDTKNGSKYHIESIRGFDFFPQTYHVESVAVLTRAEQ</sequence>
<dbReference type="InterPro" id="IPR029063">
    <property type="entry name" value="SAM-dependent_MTases_sf"/>
</dbReference>
<dbReference type="InterPro" id="IPR030390">
    <property type="entry name" value="MeTrfase_TrmA_AS"/>
</dbReference>
<dbReference type="AlphaFoldDB" id="A0A871R6U1"/>
<evidence type="ECO:0000256" key="3">
    <source>
        <dbReference type="ARBA" id="ARBA00022691"/>
    </source>
</evidence>
<dbReference type="OrthoDB" id="10250660at2759"/>
<evidence type="ECO:0008006" key="9">
    <source>
        <dbReference type="Google" id="ProtNLM"/>
    </source>
</evidence>
<protein>
    <recommendedName>
        <fullName evidence="9">TRAM domain-containing protein</fullName>
    </recommendedName>
</protein>
<keyword evidence="2 4" id="KW-0808">Transferase</keyword>
<feature type="region of interest" description="Disordered" evidence="6">
    <location>
        <begin position="1"/>
        <end position="68"/>
    </location>
</feature>
<name>A0A871R6U1_DEKBR</name>
<dbReference type="InterPro" id="IPR025795">
    <property type="entry name" value="tRNA_(uracil-5-)_MeTrfase"/>
</dbReference>
<evidence type="ECO:0000256" key="1">
    <source>
        <dbReference type="ARBA" id="ARBA00022603"/>
    </source>
</evidence>
<evidence type="ECO:0000256" key="2">
    <source>
        <dbReference type="ARBA" id="ARBA00022679"/>
    </source>
</evidence>
<dbReference type="Pfam" id="PF05958">
    <property type="entry name" value="tRNA_U5-meth_tr"/>
    <property type="match status" value="1"/>
</dbReference>
<dbReference type="GO" id="GO:0030697">
    <property type="term" value="F:tRNA (uracil(54)-C5)-methyltransferase activity, S-adenosyl methionine-dependent"/>
    <property type="evidence" value="ECO:0007669"/>
    <property type="project" value="InterPro"/>
</dbReference>
<accession>A0A871R6U1</accession>
<dbReference type="InterPro" id="IPR012340">
    <property type="entry name" value="NA-bd_OB-fold"/>
</dbReference>
<dbReference type="Gene3D" id="2.40.50.140">
    <property type="entry name" value="Nucleic acid-binding proteins"/>
    <property type="match status" value="1"/>
</dbReference>
<evidence type="ECO:0000256" key="5">
    <source>
        <dbReference type="PROSITE-ProRule" id="PRU10015"/>
    </source>
</evidence>
<feature type="compositionally biased region" description="Basic residues" evidence="6">
    <location>
        <begin position="36"/>
        <end position="57"/>
    </location>
</feature>
<proteinExistence type="inferred from homology"/>
<dbReference type="Proteomes" id="UP000663131">
    <property type="component" value="Chromosome 7"/>
</dbReference>
<gene>
    <name evidence="7" type="ORF">BRETT_005132</name>
</gene>
<feature type="active site" evidence="5">
    <location>
        <position position="528"/>
    </location>
</feature>
<dbReference type="GeneID" id="64577055"/>
<dbReference type="EMBL" id="CP063135">
    <property type="protein sequence ID" value="QOU20474.1"/>
    <property type="molecule type" value="Genomic_DNA"/>
</dbReference>
<organism evidence="7 8">
    <name type="scientific">Dekkera bruxellensis</name>
    <name type="common">Brettanomyces custersii</name>
    <dbReference type="NCBI Taxonomy" id="5007"/>
    <lineage>
        <taxon>Eukaryota</taxon>
        <taxon>Fungi</taxon>
        <taxon>Dikarya</taxon>
        <taxon>Ascomycota</taxon>
        <taxon>Saccharomycotina</taxon>
        <taxon>Pichiomycetes</taxon>
        <taxon>Pichiales</taxon>
        <taxon>Pichiaceae</taxon>
        <taxon>Brettanomyces</taxon>
    </lineage>
</organism>
<dbReference type="PROSITE" id="PS01230">
    <property type="entry name" value="TRMA_1"/>
    <property type="match status" value="1"/>
</dbReference>
<dbReference type="InterPro" id="IPR030391">
    <property type="entry name" value="MeTrfase_TrmA_CS"/>
</dbReference>
<evidence type="ECO:0000313" key="7">
    <source>
        <dbReference type="EMBL" id="QOU20474.1"/>
    </source>
</evidence>
<dbReference type="PROSITE" id="PS51687">
    <property type="entry name" value="SAM_MT_RNA_M5U"/>
    <property type="match status" value="1"/>
</dbReference>
<dbReference type="KEGG" id="bbrx:BRETT_005132"/>
<feature type="compositionally biased region" description="Polar residues" evidence="6">
    <location>
        <begin position="1"/>
        <end position="16"/>
    </location>
</feature>
<dbReference type="PANTHER" id="PTHR11061">
    <property type="entry name" value="RNA M5U METHYLTRANSFERASE"/>
    <property type="match status" value="1"/>
</dbReference>
<dbReference type="InterPro" id="IPR010280">
    <property type="entry name" value="U5_MeTrfase_fam"/>
</dbReference>
<dbReference type="GO" id="GO:0008033">
    <property type="term" value="P:tRNA processing"/>
    <property type="evidence" value="ECO:0007669"/>
    <property type="project" value="InterPro"/>
</dbReference>
<dbReference type="GO" id="GO:0009451">
    <property type="term" value="P:RNA modification"/>
    <property type="evidence" value="ECO:0007669"/>
    <property type="project" value="UniProtKB-ARBA"/>
</dbReference>
<evidence type="ECO:0000256" key="6">
    <source>
        <dbReference type="SAM" id="MobiDB-lite"/>
    </source>
</evidence>
<feature type="binding site" evidence="4">
    <location>
        <position position="402"/>
    </location>
    <ligand>
        <name>S-adenosyl-L-methionine</name>
        <dbReference type="ChEBI" id="CHEBI:59789"/>
    </ligand>
</feature>
<dbReference type="SUPFAM" id="SSF53335">
    <property type="entry name" value="S-adenosyl-L-methionine-dependent methyltransferases"/>
    <property type="match status" value="1"/>
</dbReference>